<organism evidence="1 2">
    <name type="scientific">Artemia franciscana</name>
    <name type="common">Brine shrimp</name>
    <name type="synonym">Artemia sanfranciscana</name>
    <dbReference type="NCBI Taxonomy" id="6661"/>
    <lineage>
        <taxon>Eukaryota</taxon>
        <taxon>Metazoa</taxon>
        <taxon>Ecdysozoa</taxon>
        <taxon>Arthropoda</taxon>
        <taxon>Crustacea</taxon>
        <taxon>Branchiopoda</taxon>
        <taxon>Anostraca</taxon>
        <taxon>Artemiidae</taxon>
        <taxon>Artemia</taxon>
    </lineage>
</organism>
<evidence type="ECO:0008006" key="3">
    <source>
        <dbReference type="Google" id="ProtNLM"/>
    </source>
</evidence>
<dbReference type="Proteomes" id="UP001187531">
    <property type="component" value="Unassembled WGS sequence"/>
</dbReference>
<reference evidence="1" key="1">
    <citation type="submission" date="2023-07" db="EMBL/GenBank/DDBJ databases">
        <title>Chromosome-level genome assembly of Artemia franciscana.</title>
        <authorList>
            <person name="Jo E."/>
        </authorList>
    </citation>
    <scope>NUCLEOTIDE SEQUENCE</scope>
    <source>
        <tissue evidence="1">Whole body</tissue>
    </source>
</reference>
<dbReference type="EMBL" id="JAVRJZ010000008">
    <property type="protein sequence ID" value="KAK2719877.1"/>
    <property type="molecule type" value="Genomic_DNA"/>
</dbReference>
<comment type="caution">
    <text evidence="1">The sequence shown here is derived from an EMBL/GenBank/DDBJ whole genome shotgun (WGS) entry which is preliminary data.</text>
</comment>
<evidence type="ECO:0000313" key="1">
    <source>
        <dbReference type="EMBL" id="KAK2719877.1"/>
    </source>
</evidence>
<dbReference type="SUPFAM" id="SSF56672">
    <property type="entry name" value="DNA/RNA polymerases"/>
    <property type="match status" value="2"/>
</dbReference>
<gene>
    <name evidence="1" type="ORF">QYM36_005375</name>
</gene>
<keyword evidence="2" id="KW-1185">Reference proteome</keyword>
<feature type="non-terminal residue" evidence="1">
    <location>
        <position position="1"/>
    </location>
</feature>
<sequence length="1117" mass="129997">QFFLVVFVRHMDIYRFGNNLFLNIEFNVAELEHRDIKKLLDDFKEKHPDLANFSNNRQYYIQSTTRILINGRTKPMDNRTREKDPTTVYDALNKYVFSDECSIAAIAESSSFVYLGLVKLKVVIADQHTLMSRRTSKAMPGCIPVPSSWKNQCTSFALTVTNMHQQLCKQKPCSNIYKCIKDYIKSLNPTQKKAVHLTKKVMKKWIVDGDTLEDFHKFMKKNGNYIVHTVDADYKIKNTEKFISREETVYNYVIKEGNPLHIELCFEPLKLKILHEKFRGRIRACSDCGEPLARNRKKMTCFNCSTMKENIVDPKLSMVKPLKNSIKDLHSRFIGGIDFETIQIKKAENLTIQQPIIVAGVIYDMVDKEVIWKKSILIKNDESVYEFLCEMNREFAYNRKKKNILHFKRQQDIVEKLQPKCHFCEQEFAMNDENKEQKIVIHHDHATGGIIGFAHQSCNISKCGPTHLHVYTFNGIRFDHSLILQQLLSSEKYNADQVKGIRKMNRFTTLKFRQLMFQDLLAMQCTGITLSDLYKVCKRKKIADQIFGSKIEEKWDMKWRFSMNFNNTDEYFSMKDERVPSSLYNQSVSAFELDYCMSDVAITIACAVSQYDEFFTDFGVNMMLSPTAPSLTNKLWIGRSEWGTKMTSSNYWKYQHSIRGGIVQVNRQFTVCQESEEIKYLDVNNLYGYAMLEDFPVIPSDQFKEIQSDTYRNFTQQLLAGISKKEKKEAKDRLDLQNYVDNLKNSGYTKQSFYRINVSWPPLLRSNRRLDALPPTCEKRAFDLSPEMQKRWENFNGDLKYPKVAKLVAHLQPITDYLVWQPMYDYIVECGAEVEITWKQEFICKPIYRDYILHNHSERLKRKASKDPSADNFKLMNNSLYGKQLEDTAKYTTKAIFDTEHESFNQNLSKHLKKGYLDEVKVFHGTIKEKYLQISFGLDPLETKQPWLGVAILDISKVVMYRHLDRLYSLHPKIELLYMDTDSFILLMPKHFSASELDLSDTDLGKLKDEAPSSMIKHCYALAPKQYILGDEHGEVIYKKAKGISDSANNDMTLQSYIDVLNGKSKFVQHNIFTLNSDTLGIEVQEGFKTFGTGVDTKRNWFIDSSRDDGCLVSSAY</sequence>
<dbReference type="AlphaFoldDB" id="A0AA88L7K5"/>
<accession>A0AA88L7K5</accession>
<dbReference type="GO" id="GO:0071897">
    <property type="term" value="P:DNA biosynthetic process"/>
    <property type="evidence" value="ECO:0007669"/>
    <property type="project" value="UniProtKB-ARBA"/>
</dbReference>
<dbReference type="Gene3D" id="3.90.1600.10">
    <property type="entry name" value="Palm domain of DNA polymerase"/>
    <property type="match status" value="1"/>
</dbReference>
<dbReference type="InterPro" id="IPR043502">
    <property type="entry name" value="DNA/RNA_pol_sf"/>
</dbReference>
<dbReference type="InterPro" id="IPR023211">
    <property type="entry name" value="DNA_pol_palm_dom_sf"/>
</dbReference>
<name>A0AA88L7K5_ARTSF</name>
<proteinExistence type="predicted"/>
<evidence type="ECO:0000313" key="2">
    <source>
        <dbReference type="Proteomes" id="UP001187531"/>
    </source>
</evidence>
<protein>
    <recommendedName>
        <fullName evidence="3">DNA-directed DNA polymerase</fullName>
    </recommendedName>
</protein>